<dbReference type="GO" id="GO:0034628">
    <property type="term" value="P:'de novo' NAD+ biosynthetic process from L-aspartate"/>
    <property type="evidence" value="ECO:0007669"/>
    <property type="project" value="TreeGrafter"/>
</dbReference>
<dbReference type="Pfam" id="PF02445">
    <property type="entry name" value="NadA"/>
    <property type="match status" value="1"/>
</dbReference>
<feature type="binding site" evidence="10">
    <location>
        <position position="127"/>
    </location>
    <ligand>
        <name>iminosuccinate</name>
        <dbReference type="ChEBI" id="CHEBI:77875"/>
    </ligand>
</feature>
<dbReference type="Gene3D" id="3.40.50.10800">
    <property type="entry name" value="NadA-like"/>
    <property type="match status" value="3"/>
</dbReference>
<dbReference type="AlphaFoldDB" id="A0A4R1M6U2"/>
<dbReference type="InterPro" id="IPR003473">
    <property type="entry name" value="NadA"/>
</dbReference>
<organism evidence="11 12">
    <name type="scientific">Natranaerovirga hydrolytica</name>
    <dbReference type="NCBI Taxonomy" id="680378"/>
    <lineage>
        <taxon>Bacteria</taxon>
        <taxon>Bacillati</taxon>
        <taxon>Bacillota</taxon>
        <taxon>Clostridia</taxon>
        <taxon>Lachnospirales</taxon>
        <taxon>Natranaerovirgaceae</taxon>
        <taxon>Natranaerovirga</taxon>
    </lineage>
</organism>
<comment type="cofactor">
    <cofactor evidence="10">
        <name>[4Fe-4S] cluster</name>
        <dbReference type="ChEBI" id="CHEBI:49883"/>
    </cofactor>
    <text evidence="10">Binds 1 [4Fe-4S] cluster per subunit.</text>
</comment>
<evidence type="ECO:0000313" key="11">
    <source>
        <dbReference type="EMBL" id="TCK87996.1"/>
    </source>
</evidence>
<dbReference type="FunFam" id="3.40.50.10800:FF:000003">
    <property type="entry name" value="Quinolinate synthase A"/>
    <property type="match status" value="1"/>
</dbReference>
<comment type="caution">
    <text evidence="11">The sequence shown here is derived from an EMBL/GenBank/DDBJ whole genome shotgun (WGS) entry which is preliminary data.</text>
</comment>
<sequence>MKDTINTIEKLKKEKDAIILAHLYQNPEIQEIADFVGDSFELSKKAKESKAQTIVFCGVHFMAESAKILSPEKTVLLPREDAGCPMADMVTEKEVQQLRKKYPNAAVVCYVNSSAKVKALSDICCTSSNALKVVKSLPNKQIIFIPDENLGHYIKKQVTDKEVIPFDGYCITHHLVTKEEVIKIKKDLKGLKFLAHPECREEILEEADYIGSTSQIIQYVKESKDKEFIIGTEQGILHKLTQNNPEKTFYLASSKLICMNMKKTKIEDVLNALENNTHQIELEENVKEKAYDSLNKMLEI</sequence>
<keyword evidence="12" id="KW-1185">Reference proteome</keyword>
<evidence type="ECO:0000256" key="7">
    <source>
        <dbReference type="ARBA" id="ARBA00022723"/>
    </source>
</evidence>
<keyword evidence="6 10" id="KW-0808">Transferase</keyword>
<feature type="binding site" evidence="10">
    <location>
        <position position="39"/>
    </location>
    <ligand>
        <name>iminosuccinate</name>
        <dbReference type="ChEBI" id="CHEBI:77875"/>
    </ligand>
</feature>
<evidence type="ECO:0000256" key="6">
    <source>
        <dbReference type="ARBA" id="ARBA00022679"/>
    </source>
</evidence>
<proteinExistence type="inferred from homology"/>
<dbReference type="SUPFAM" id="SSF142754">
    <property type="entry name" value="NadA-like"/>
    <property type="match status" value="1"/>
</dbReference>
<keyword evidence="4 10" id="KW-0963">Cytoplasm</keyword>
<dbReference type="NCBIfam" id="TIGR00550">
    <property type="entry name" value="nadA"/>
    <property type="match status" value="1"/>
</dbReference>
<comment type="similarity">
    <text evidence="10">Belongs to the quinolinate synthase family. Type 2 subfamily.</text>
</comment>
<comment type="subcellular location">
    <subcellularLocation>
        <location evidence="10">Cytoplasm</location>
    </subcellularLocation>
</comment>
<keyword evidence="3 10" id="KW-0004">4Fe-4S</keyword>
<dbReference type="NCBIfam" id="NF006879">
    <property type="entry name" value="PRK09375.1-4"/>
    <property type="match status" value="1"/>
</dbReference>
<dbReference type="PANTHER" id="PTHR30573:SF0">
    <property type="entry name" value="QUINOLINATE SYNTHASE, CHLOROPLASTIC"/>
    <property type="match status" value="1"/>
</dbReference>
<dbReference type="HAMAP" id="MF_00568">
    <property type="entry name" value="NadA_type2"/>
    <property type="match status" value="1"/>
</dbReference>
<feature type="binding site" evidence="10">
    <location>
        <position position="170"/>
    </location>
    <ligand>
        <name>[4Fe-4S] cluster</name>
        <dbReference type="ChEBI" id="CHEBI:49883"/>
    </ligand>
</feature>
<evidence type="ECO:0000313" key="12">
    <source>
        <dbReference type="Proteomes" id="UP000294545"/>
    </source>
</evidence>
<keyword evidence="9 10" id="KW-0411">Iron-sulfur</keyword>
<dbReference type="InterPro" id="IPR036094">
    <property type="entry name" value="NadA_sf"/>
</dbReference>
<dbReference type="GO" id="GO:0051539">
    <property type="term" value="F:4 iron, 4 sulfur cluster binding"/>
    <property type="evidence" value="ECO:0007669"/>
    <property type="project" value="UniProtKB-KW"/>
</dbReference>
<feature type="binding site" evidence="10">
    <location>
        <position position="213"/>
    </location>
    <ligand>
        <name>iminosuccinate</name>
        <dbReference type="ChEBI" id="CHEBI:77875"/>
    </ligand>
</feature>
<comment type="pathway">
    <text evidence="1 10">Cofactor biosynthesis; NAD(+) biosynthesis; quinolinate from iminoaspartate: step 1/1.</text>
</comment>
<keyword evidence="8 10" id="KW-0408">Iron</keyword>
<name>A0A4R1M6U2_9FIRM</name>
<feature type="binding site" evidence="10">
    <location>
        <begin position="196"/>
        <end position="198"/>
    </location>
    <ligand>
        <name>iminosuccinate</name>
        <dbReference type="ChEBI" id="CHEBI:77875"/>
    </ligand>
</feature>
<dbReference type="UniPathway" id="UPA00253">
    <property type="reaction ID" value="UER00327"/>
</dbReference>
<feature type="binding site" evidence="10">
    <location>
        <position position="22"/>
    </location>
    <ligand>
        <name>iminosuccinate</name>
        <dbReference type="ChEBI" id="CHEBI:77875"/>
    </ligand>
</feature>
<keyword evidence="7 10" id="KW-0479">Metal-binding</keyword>
<feature type="binding site" evidence="10">
    <location>
        <position position="258"/>
    </location>
    <ligand>
        <name>[4Fe-4S] cluster</name>
        <dbReference type="ChEBI" id="CHEBI:49883"/>
    </ligand>
</feature>
<evidence type="ECO:0000256" key="10">
    <source>
        <dbReference type="HAMAP-Rule" id="MF_00568"/>
    </source>
</evidence>
<gene>
    <name evidence="10" type="primary">nadA</name>
    <name evidence="11" type="ORF">EDC19_2643</name>
</gene>
<dbReference type="GO" id="GO:0005829">
    <property type="term" value="C:cytosol"/>
    <property type="evidence" value="ECO:0007669"/>
    <property type="project" value="TreeGrafter"/>
</dbReference>
<dbReference type="GO" id="GO:0046872">
    <property type="term" value="F:metal ion binding"/>
    <property type="evidence" value="ECO:0007669"/>
    <property type="project" value="UniProtKB-KW"/>
</dbReference>
<dbReference type="OrthoDB" id="9801204at2"/>
<feature type="binding site" evidence="10">
    <location>
        <position position="84"/>
    </location>
    <ligand>
        <name>[4Fe-4S] cluster</name>
        <dbReference type="ChEBI" id="CHEBI:49883"/>
    </ligand>
</feature>
<keyword evidence="5 10" id="KW-0662">Pyridine nucleotide biosynthesis</keyword>
<feature type="binding site" evidence="10">
    <location>
        <begin position="110"/>
        <end position="112"/>
    </location>
    <ligand>
        <name>iminosuccinate</name>
        <dbReference type="ChEBI" id="CHEBI:77875"/>
    </ligand>
</feature>
<comment type="catalytic activity">
    <reaction evidence="10">
        <text>iminosuccinate + dihydroxyacetone phosphate = quinolinate + phosphate + 2 H2O + H(+)</text>
        <dbReference type="Rhea" id="RHEA:25888"/>
        <dbReference type="ChEBI" id="CHEBI:15377"/>
        <dbReference type="ChEBI" id="CHEBI:15378"/>
        <dbReference type="ChEBI" id="CHEBI:29959"/>
        <dbReference type="ChEBI" id="CHEBI:43474"/>
        <dbReference type="ChEBI" id="CHEBI:57642"/>
        <dbReference type="ChEBI" id="CHEBI:77875"/>
        <dbReference type="EC" id="2.5.1.72"/>
    </reaction>
</comment>
<dbReference type="GO" id="GO:0008987">
    <property type="term" value="F:quinolinate synthetase A activity"/>
    <property type="evidence" value="ECO:0007669"/>
    <property type="project" value="UniProtKB-UniRule"/>
</dbReference>
<accession>A0A4R1M6U2</accession>
<evidence type="ECO:0000256" key="8">
    <source>
        <dbReference type="ARBA" id="ARBA00023004"/>
    </source>
</evidence>
<evidence type="ECO:0000256" key="3">
    <source>
        <dbReference type="ARBA" id="ARBA00022485"/>
    </source>
</evidence>
<dbReference type="EC" id="2.5.1.72" evidence="2 10"/>
<protein>
    <recommendedName>
        <fullName evidence="2 10">Quinolinate synthase</fullName>
        <ecNumber evidence="2 10">2.5.1.72</ecNumber>
    </recommendedName>
</protein>
<evidence type="ECO:0000256" key="1">
    <source>
        <dbReference type="ARBA" id="ARBA00005065"/>
    </source>
</evidence>
<evidence type="ECO:0000256" key="4">
    <source>
        <dbReference type="ARBA" id="ARBA00022490"/>
    </source>
</evidence>
<comment type="function">
    <text evidence="10">Catalyzes the condensation of iminoaspartate with dihydroxyacetone phosphate to form quinolinate.</text>
</comment>
<reference evidence="11 12" key="1">
    <citation type="submission" date="2019-03" db="EMBL/GenBank/DDBJ databases">
        <title>Genomic Encyclopedia of Type Strains, Phase IV (KMG-IV): sequencing the most valuable type-strain genomes for metagenomic binning, comparative biology and taxonomic classification.</title>
        <authorList>
            <person name="Goeker M."/>
        </authorList>
    </citation>
    <scope>NUCLEOTIDE SEQUENCE [LARGE SCALE GENOMIC DNA]</scope>
    <source>
        <strain evidence="11 12">DSM 24176</strain>
    </source>
</reference>
<dbReference type="InterPro" id="IPR023066">
    <property type="entry name" value="Quinolinate_synth_type2"/>
</dbReference>
<dbReference type="PANTHER" id="PTHR30573">
    <property type="entry name" value="QUINOLINATE SYNTHETASE A"/>
    <property type="match status" value="1"/>
</dbReference>
<dbReference type="EMBL" id="SMGQ01000017">
    <property type="protein sequence ID" value="TCK87996.1"/>
    <property type="molecule type" value="Genomic_DNA"/>
</dbReference>
<dbReference type="Proteomes" id="UP000294545">
    <property type="component" value="Unassembled WGS sequence"/>
</dbReference>
<evidence type="ECO:0000256" key="5">
    <source>
        <dbReference type="ARBA" id="ARBA00022642"/>
    </source>
</evidence>
<dbReference type="NCBIfam" id="NF006878">
    <property type="entry name" value="PRK09375.1-2"/>
    <property type="match status" value="1"/>
</dbReference>
<evidence type="ECO:0000256" key="9">
    <source>
        <dbReference type="ARBA" id="ARBA00023014"/>
    </source>
</evidence>
<evidence type="ECO:0000256" key="2">
    <source>
        <dbReference type="ARBA" id="ARBA00012669"/>
    </source>
</evidence>